<evidence type="ECO:0000256" key="1">
    <source>
        <dbReference type="SAM" id="MobiDB-lite"/>
    </source>
</evidence>
<name>A0A2N5SQY3_9BASI</name>
<feature type="region of interest" description="Disordered" evidence="1">
    <location>
        <begin position="1"/>
        <end position="24"/>
    </location>
</feature>
<evidence type="ECO:0000313" key="3">
    <source>
        <dbReference type="Proteomes" id="UP000235388"/>
    </source>
</evidence>
<feature type="region of interest" description="Disordered" evidence="1">
    <location>
        <begin position="72"/>
        <end position="99"/>
    </location>
</feature>
<gene>
    <name evidence="2" type="ORF">PCANC_15097</name>
</gene>
<dbReference type="AlphaFoldDB" id="A0A2N5SQY3"/>
<feature type="non-terminal residue" evidence="2">
    <location>
        <position position="1"/>
    </location>
</feature>
<accession>A0A2N5SQY3</accession>
<keyword evidence="3" id="KW-1185">Reference proteome</keyword>
<comment type="caution">
    <text evidence="2">The sequence shown here is derived from an EMBL/GenBank/DDBJ whole genome shotgun (WGS) entry which is preliminary data.</text>
</comment>
<reference evidence="2 3" key="1">
    <citation type="submission" date="2017-11" db="EMBL/GenBank/DDBJ databases">
        <title>De novo assembly and phasing of dikaryotic genomes from two isolates of Puccinia coronata f. sp. avenae, the causal agent of oat crown rust.</title>
        <authorList>
            <person name="Miller M.E."/>
            <person name="Zhang Y."/>
            <person name="Omidvar V."/>
            <person name="Sperschneider J."/>
            <person name="Schwessinger B."/>
            <person name="Raley C."/>
            <person name="Palmer J.M."/>
            <person name="Garnica D."/>
            <person name="Upadhyaya N."/>
            <person name="Rathjen J."/>
            <person name="Taylor J.M."/>
            <person name="Park R.F."/>
            <person name="Dodds P.N."/>
            <person name="Hirsch C.D."/>
            <person name="Kianian S.F."/>
            <person name="Figueroa M."/>
        </authorList>
    </citation>
    <scope>NUCLEOTIDE SEQUENCE [LARGE SCALE GENOMIC DNA]</scope>
    <source>
        <strain evidence="2">12NC29</strain>
    </source>
</reference>
<organism evidence="2 3">
    <name type="scientific">Puccinia coronata f. sp. avenae</name>
    <dbReference type="NCBI Taxonomy" id="200324"/>
    <lineage>
        <taxon>Eukaryota</taxon>
        <taxon>Fungi</taxon>
        <taxon>Dikarya</taxon>
        <taxon>Basidiomycota</taxon>
        <taxon>Pucciniomycotina</taxon>
        <taxon>Pucciniomycetes</taxon>
        <taxon>Pucciniales</taxon>
        <taxon>Pucciniaceae</taxon>
        <taxon>Puccinia</taxon>
    </lineage>
</organism>
<feature type="compositionally biased region" description="Polar residues" evidence="1">
    <location>
        <begin position="72"/>
        <end position="84"/>
    </location>
</feature>
<dbReference type="Proteomes" id="UP000235388">
    <property type="component" value="Unassembled WGS sequence"/>
</dbReference>
<evidence type="ECO:0000313" key="2">
    <source>
        <dbReference type="EMBL" id="PLW15631.1"/>
    </source>
</evidence>
<proteinExistence type="predicted"/>
<sequence>RFHPEPKPVKPAVYALGSGGGKKRPSNCETRLAGAFGTFVWTPLTRAVICVLSAWTLAWNASESMRQSRIASSTHASRAQQGMLGTSAKFGPIMTGPGF</sequence>
<dbReference type="EMBL" id="PGCJ01000890">
    <property type="protein sequence ID" value="PLW15631.1"/>
    <property type="molecule type" value="Genomic_DNA"/>
</dbReference>
<protein>
    <submittedName>
        <fullName evidence="2">Uncharacterized protein</fullName>
    </submittedName>
</protein>